<protein>
    <recommendedName>
        <fullName evidence="3">CCHC-type domain-containing protein</fullName>
    </recommendedName>
</protein>
<gene>
    <name evidence="4" type="ORF">O181_004272</name>
</gene>
<evidence type="ECO:0000259" key="3">
    <source>
        <dbReference type="PROSITE" id="PS50158"/>
    </source>
</evidence>
<keyword evidence="5" id="KW-1185">Reference proteome</keyword>
<keyword evidence="2" id="KW-0862">Zinc</keyword>
<comment type="caution">
    <text evidence="4">The sequence shown here is derived from an EMBL/GenBank/DDBJ whole genome shotgun (WGS) entry which is preliminary data.</text>
</comment>
<feature type="domain" description="CCHC-type" evidence="3">
    <location>
        <begin position="74"/>
        <end position="90"/>
    </location>
</feature>
<reference evidence="4" key="1">
    <citation type="submission" date="2021-03" db="EMBL/GenBank/DDBJ databases">
        <title>Draft genome sequence of rust myrtle Austropuccinia psidii MF-1, a brazilian biotype.</title>
        <authorList>
            <person name="Quecine M.C."/>
            <person name="Pachon D.M.R."/>
            <person name="Bonatelli M.L."/>
            <person name="Correr F.H."/>
            <person name="Franceschini L.M."/>
            <person name="Leite T.F."/>
            <person name="Margarido G.R.A."/>
            <person name="Almeida C.A."/>
            <person name="Ferrarezi J.A."/>
            <person name="Labate C.A."/>
        </authorList>
    </citation>
    <scope>NUCLEOTIDE SEQUENCE</scope>
    <source>
        <strain evidence="4">MF-1</strain>
    </source>
</reference>
<evidence type="ECO:0000256" key="1">
    <source>
        <dbReference type="ARBA" id="ARBA00022664"/>
    </source>
</evidence>
<evidence type="ECO:0000313" key="4">
    <source>
        <dbReference type="EMBL" id="MBW0464557.1"/>
    </source>
</evidence>
<dbReference type="GO" id="GO:0003676">
    <property type="term" value="F:nucleic acid binding"/>
    <property type="evidence" value="ECO:0007669"/>
    <property type="project" value="InterPro"/>
</dbReference>
<proteinExistence type="predicted"/>
<dbReference type="GO" id="GO:0006397">
    <property type="term" value="P:mRNA processing"/>
    <property type="evidence" value="ECO:0007669"/>
    <property type="project" value="UniProtKB-KW"/>
</dbReference>
<dbReference type="SUPFAM" id="SSF57756">
    <property type="entry name" value="Retrovirus zinc finger-like domains"/>
    <property type="match status" value="1"/>
</dbReference>
<organism evidence="4 5">
    <name type="scientific">Austropuccinia psidii MF-1</name>
    <dbReference type="NCBI Taxonomy" id="1389203"/>
    <lineage>
        <taxon>Eukaryota</taxon>
        <taxon>Fungi</taxon>
        <taxon>Dikarya</taxon>
        <taxon>Basidiomycota</taxon>
        <taxon>Pucciniomycotina</taxon>
        <taxon>Pucciniomycetes</taxon>
        <taxon>Pucciniales</taxon>
        <taxon>Sphaerophragmiaceae</taxon>
        <taxon>Austropuccinia</taxon>
    </lineage>
</organism>
<dbReference type="AlphaFoldDB" id="A0A9Q3BFX3"/>
<keyword evidence="2" id="KW-0479">Metal-binding</keyword>
<dbReference type="GO" id="GO:0008270">
    <property type="term" value="F:zinc ion binding"/>
    <property type="evidence" value="ECO:0007669"/>
    <property type="project" value="UniProtKB-KW"/>
</dbReference>
<dbReference type="EMBL" id="AVOT02000812">
    <property type="protein sequence ID" value="MBW0464557.1"/>
    <property type="molecule type" value="Genomic_DNA"/>
</dbReference>
<dbReference type="InterPro" id="IPR036875">
    <property type="entry name" value="Znf_CCHC_sf"/>
</dbReference>
<dbReference type="PROSITE" id="PS50158">
    <property type="entry name" value="ZF_CCHC"/>
    <property type="match status" value="1"/>
</dbReference>
<dbReference type="InterPro" id="IPR001878">
    <property type="entry name" value="Znf_CCHC"/>
</dbReference>
<evidence type="ECO:0000256" key="2">
    <source>
        <dbReference type="PROSITE-ProRule" id="PRU00047"/>
    </source>
</evidence>
<keyword evidence="2" id="KW-0863">Zinc-finger</keyword>
<keyword evidence="1" id="KW-0507">mRNA processing</keyword>
<accession>A0A9Q3BFX3</accession>
<dbReference type="Proteomes" id="UP000765509">
    <property type="component" value="Unassembled WGS sequence"/>
</dbReference>
<dbReference type="Gene3D" id="4.10.60.10">
    <property type="entry name" value="Zinc finger, CCHC-type"/>
    <property type="match status" value="1"/>
</dbReference>
<evidence type="ECO:0000313" key="5">
    <source>
        <dbReference type="Proteomes" id="UP000765509"/>
    </source>
</evidence>
<sequence>MINMKISRKFGGELENDIKFRFLEPCSKEDYINSMEDIITRKIIGKTWTRNPMESEIVPKTSREDGRPEIPVLKCHKCGSTSHFAKTCTKKTKINQAKVIEEAQFSEEKEESA</sequence>
<dbReference type="OrthoDB" id="6371047at2759"/>
<name>A0A9Q3BFX3_9BASI</name>